<evidence type="ECO:0000313" key="2">
    <source>
        <dbReference type="EMBL" id="GMF23047.1"/>
    </source>
</evidence>
<evidence type="ECO:0000313" key="3">
    <source>
        <dbReference type="Proteomes" id="UP001165121"/>
    </source>
</evidence>
<name>A0A9W6U103_9STRA</name>
<dbReference type="EMBL" id="BSXT01000271">
    <property type="protein sequence ID" value="GMF23047.1"/>
    <property type="molecule type" value="Genomic_DNA"/>
</dbReference>
<dbReference type="Proteomes" id="UP001165121">
    <property type="component" value="Unassembled WGS sequence"/>
</dbReference>
<protein>
    <submittedName>
        <fullName evidence="2">Unnamed protein product</fullName>
    </submittedName>
</protein>
<dbReference type="OrthoDB" id="2121828at2759"/>
<dbReference type="Gene3D" id="2.60.40.420">
    <property type="entry name" value="Cupredoxins - blue copper proteins"/>
    <property type="match status" value="2"/>
</dbReference>
<dbReference type="PANTHER" id="PTHR11709">
    <property type="entry name" value="MULTI-COPPER OXIDASE"/>
    <property type="match status" value="1"/>
</dbReference>
<dbReference type="InterPro" id="IPR001117">
    <property type="entry name" value="Cu-oxidase_2nd"/>
</dbReference>
<keyword evidence="3" id="KW-1185">Reference proteome</keyword>
<comment type="caution">
    <text evidence="2">The sequence shown here is derived from an EMBL/GenBank/DDBJ whole genome shotgun (WGS) entry which is preliminary data.</text>
</comment>
<dbReference type="GO" id="GO:0016491">
    <property type="term" value="F:oxidoreductase activity"/>
    <property type="evidence" value="ECO:0007669"/>
    <property type="project" value="TreeGrafter"/>
</dbReference>
<organism evidence="2 3">
    <name type="scientific">Phytophthora fragariaefolia</name>
    <dbReference type="NCBI Taxonomy" id="1490495"/>
    <lineage>
        <taxon>Eukaryota</taxon>
        <taxon>Sar</taxon>
        <taxon>Stramenopiles</taxon>
        <taxon>Oomycota</taxon>
        <taxon>Peronosporomycetes</taxon>
        <taxon>Peronosporales</taxon>
        <taxon>Peronosporaceae</taxon>
        <taxon>Phytophthora</taxon>
    </lineage>
</organism>
<dbReference type="InterPro" id="IPR008972">
    <property type="entry name" value="Cupredoxin"/>
</dbReference>
<dbReference type="PANTHER" id="PTHR11709:SF511">
    <property type="entry name" value="LACCASE"/>
    <property type="match status" value="1"/>
</dbReference>
<feature type="domain" description="Plastocyanin-like" evidence="1">
    <location>
        <begin position="4"/>
        <end position="51"/>
    </location>
</feature>
<proteinExistence type="predicted"/>
<reference evidence="2" key="1">
    <citation type="submission" date="2023-04" db="EMBL/GenBank/DDBJ databases">
        <title>Phytophthora fragariaefolia NBRC 109709.</title>
        <authorList>
            <person name="Ichikawa N."/>
            <person name="Sato H."/>
            <person name="Tonouchi N."/>
        </authorList>
    </citation>
    <scope>NUCLEOTIDE SEQUENCE</scope>
    <source>
        <strain evidence="2">NBRC 109709</strain>
    </source>
</reference>
<dbReference type="AlphaFoldDB" id="A0A9W6U103"/>
<dbReference type="SUPFAM" id="SSF49503">
    <property type="entry name" value="Cupredoxins"/>
    <property type="match status" value="1"/>
</dbReference>
<accession>A0A9W6U103</accession>
<sequence length="254" mass="27641">MAMGAFEFSIDDHEFQVIAASTEPVVPTKLLNSIVINVGQRYDIIVQAKEEARASTGATGFNDEGLAIIRYDSATFAEPTQADGNYRRVSALLSTKPDDRTHMRFNINTTIGASIVSLDGGGFRTLVVRDEPPLLSIASGMMTADLIPTANARAIKYGAHVEVVLIYDVLEQHPFHLGGHVAAKDVYSNKLPALKIGSEWGAQQPVLCPTPHRLWTNNKVDVRNNMITSSGSNTPLLPDDWVYYGKTFVSTHAG</sequence>
<dbReference type="Pfam" id="PF00394">
    <property type="entry name" value="Cu-oxidase"/>
    <property type="match status" value="1"/>
</dbReference>
<evidence type="ECO:0000259" key="1">
    <source>
        <dbReference type="Pfam" id="PF00394"/>
    </source>
</evidence>
<gene>
    <name evidence="2" type="ORF">Pfra01_000354800</name>
</gene>
<dbReference type="InterPro" id="IPR045087">
    <property type="entry name" value="Cu-oxidase_fam"/>
</dbReference>